<sequence length="241" mass="25111">MSDQSFAARTVLVTGGNRGIGRAIAERFIAAGDNVVVTSRSGGDGPDGAYTVQADVTDTASVNAAFREIEGKFGPVEVLVANAGVTKDTLLVRMKDADFQDVIDTNLTGAFRVVQRATKGFMRLKHGRIIFISSVVGYTGAPGQVNYASSKAGLVGMARAITRELGSRGITANVVAPGYIDTAMTHELSDEVKDNYLSMIPAQRFGHVEEVAGAVEYLASDAAAYVSGAIIPVDGGLGLGH</sequence>
<dbReference type="Gene3D" id="3.40.50.720">
    <property type="entry name" value="NAD(P)-binding Rossmann-like Domain"/>
    <property type="match status" value="1"/>
</dbReference>
<evidence type="ECO:0000313" key="4">
    <source>
        <dbReference type="EMBL" id="KHE74989.1"/>
    </source>
</evidence>
<evidence type="ECO:0000256" key="1">
    <source>
        <dbReference type="ARBA" id="ARBA00006484"/>
    </source>
</evidence>
<dbReference type="SMART" id="SM00822">
    <property type="entry name" value="PKS_KR"/>
    <property type="match status" value="1"/>
</dbReference>
<reference evidence="4 5" key="1">
    <citation type="submission" date="2014-09" db="EMBL/GenBank/DDBJ databases">
        <title>High-quality draft genome sequence of Kocuria marina SO9-6, an actinobacterium isolated from a copper mine.</title>
        <authorList>
            <person name="Castro D.B."/>
            <person name="Pereira L.B."/>
            <person name="Silva M.V."/>
            <person name="Silva B.P."/>
            <person name="Zanardi B.R."/>
            <person name="Carlos C."/>
            <person name="Belgini D.R."/>
            <person name="Limache E.G."/>
            <person name="Lacerda G.V."/>
            <person name="Nery M.B."/>
            <person name="Gomes M.B."/>
            <person name="Souza S."/>
            <person name="Silva T.M."/>
            <person name="Rodrigues V.D."/>
            <person name="Paulino L.C."/>
            <person name="Vicentini R."/>
            <person name="Ferraz L.F."/>
            <person name="Ottoboni L.M."/>
        </authorList>
    </citation>
    <scope>NUCLEOTIDE SEQUENCE [LARGE SCALE GENOMIC DNA]</scope>
    <source>
        <strain evidence="4 5">SO9-6</strain>
    </source>
</reference>
<evidence type="ECO:0000259" key="3">
    <source>
        <dbReference type="SMART" id="SM00822"/>
    </source>
</evidence>
<protein>
    <submittedName>
        <fullName evidence="4">3-oxoacyl-ACP reductase</fullName>
    </submittedName>
</protein>
<keyword evidence="2" id="KW-0560">Oxidoreductase</keyword>
<comment type="similarity">
    <text evidence="1">Belongs to the short-chain dehydrogenases/reductases (SDR) family.</text>
</comment>
<dbReference type="GO" id="GO:0030497">
    <property type="term" value="P:fatty acid elongation"/>
    <property type="evidence" value="ECO:0007669"/>
    <property type="project" value="TreeGrafter"/>
</dbReference>
<gene>
    <name evidence="4" type="ORF">AS25_04210</name>
</gene>
<dbReference type="FunFam" id="3.40.50.720:FF:000173">
    <property type="entry name" value="3-oxoacyl-[acyl-carrier protein] reductase"/>
    <property type="match status" value="1"/>
</dbReference>
<name>A0A0B0DIB7_9MICC</name>
<dbReference type="PRINTS" id="PR00081">
    <property type="entry name" value="GDHRDH"/>
</dbReference>
<dbReference type="InterPro" id="IPR036291">
    <property type="entry name" value="NAD(P)-bd_dom_sf"/>
</dbReference>
<dbReference type="eggNOG" id="COG1028">
    <property type="taxonomic scope" value="Bacteria"/>
</dbReference>
<comment type="caution">
    <text evidence="4">The sequence shown here is derived from an EMBL/GenBank/DDBJ whole genome shotgun (WGS) entry which is preliminary data.</text>
</comment>
<dbReference type="Proteomes" id="UP000030664">
    <property type="component" value="Unassembled WGS sequence"/>
</dbReference>
<dbReference type="EMBL" id="JROM01000016">
    <property type="protein sequence ID" value="KHE74989.1"/>
    <property type="molecule type" value="Genomic_DNA"/>
</dbReference>
<dbReference type="STRING" id="223184.AS25_04210"/>
<dbReference type="PANTHER" id="PTHR42760">
    <property type="entry name" value="SHORT-CHAIN DEHYDROGENASES/REDUCTASES FAMILY MEMBER"/>
    <property type="match status" value="1"/>
</dbReference>
<dbReference type="GO" id="GO:0016616">
    <property type="term" value="F:oxidoreductase activity, acting on the CH-OH group of donors, NAD or NADP as acceptor"/>
    <property type="evidence" value="ECO:0007669"/>
    <property type="project" value="TreeGrafter"/>
</dbReference>
<feature type="domain" description="Ketoreductase" evidence="3">
    <location>
        <begin position="9"/>
        <end position="183"/>
    </location>
</feature>
<evidence type="ECO:0000313" key="5">
    <source>
        <dbReference type="Proteomes" id="UP000030664"/>
    </source>
</evidence>
<evidence type="ECO:0000256" key="2">
    <source>
        <dbReference type="ARBA" id="ARBA00023002"/>
    </source>
</evidence>
<dbReference type="SUPFAM" id="SSF51735">
    <property type="entry name" value="NAD(P)-binding Rossmann-fold domains"/>
    <property type="match status" value="1"/>
</dbReference>
<dbReference type="PANTHER" id="PTHR42760:SF40">
    <property type="entry name" value="3-OXOACYL-[ACYL-CARRIER-PROTEIN] REDUCTASE, CHLOROPLASTIC"/>
    <property type="match status" value="1"/>
</dbReference>
<dbReference type="NCBIfam" id="NF009466">
    <property type="entry name" value="PRK12826.1-2"/>
    <property type="match status" value="1"/>
</dbReference>
<dbReference type="InterPro" id="IPR002347">
    <property type="entry name" value="SDR_fam"/>
</dbReference>
<proteinExistence type="inferred from homology"/>
<dbReference type="PRINTS" id="PR00080">
    <property type="entry name" value="SDRFAMILY"/>
</dbReference>
<organism evidence="4 5">
    <name type="scientific">Kocuria marina</name>
    <dbReference type="NCBI Taxonomy" id="223184"/>
    <lineage>
        <taxon>Bacteria</taxon>
        <taxon>Bacillati</taxon>
        <taxon>Actinomycetota</taxon>
        <taxon>Actinomycetes</taxon>
        <taxon>Micrococcales</taxon>
        <taxon>Micrococcaceae</taxon>
        <taxon>Kocuria</taxon>
    </lineage>
</organism>
<accession>A0A0B0DIB7</accession>
<dbReference type="AlphaFoldDB" id="A0A0B0DIB7"/>
<dbReference type="RefSeq" id="WP_035962016.1">
    <property type="nucleotide sequence ID" value="NZ_JROM01000016.1"/>
</dbReference>
<dbReference type="InterPro" id="IPR057326">
    <property type="entry name" value="KR_dom"/>
</dbReference>
<dbReference type="Pfam" id="PF13561">
    <property type="entry name" value="adh_short_C2"/>
    <property type="match status" value="1"/>
</dbReference>